<evidence type="ECO:0000313" key="1">
    <source>
        <dbReference type="EMBL" id="JAD66650.1"/>
    </source>
</evidence>
<sequence length="404" mass="45408">MPKRQYGGRGGGRTAKHGRQHHLYLIFDEWLWGYSIRKVDLSTDSNSDEAHLRIAADFSGEGAVGCTGGQRLPPAFFRLEAPRGLPFYFAAAFGTKIMAMHPMAARMGTHPLVPRCLVPVFDVRTRALDFSPRPKSDPTRPIYISVGYRLFALSDGSVELLCASPLKEPGGQCRGRSWHQLPVKPPFKADEVTSYAVHPDGRTIFFSTMRSTAATTFTFHTPEDTEDGGFVWKRRGGWILPFTGGAHFDCELNAWVGLSRGPDAIGYLCACDVVSANSDAGNWQWDASDVLCPTWKLSKEKLFSDNPVEKHVGATLVYMGGKSEFCLVQCICIEYELDDKRNYYLQGHEEVDVPCWYFLRLTTFSLKYDKNGDLTTGNSRRLRRYRVPGAATEFLRKYPLAFWL</sequence>
<name>A0A0A9BZU8_ARUDO</name>
<dbReference type="EMBL" id="GBRH01231245">
    <property type="protein sequence ID" value="JAD66650.1"/>
    <property type="molecule type" value="Transcribed_RNA"/>
</dbReference>
<dbReference type="Pfam" id="PF07893">
    <property type="entry name" value="DUF1668"/>
    <property type="match status" value="1"/>
</dbReference>
<reference evidence="1" key="1">
    <citation type="submission" date="2014-09" db="EMBL/GenBank/DDBJ databases">
        <authorList>
            <person name="Magalhaes I.L.F."/>
            <person name="Oliveira U."/>
            <person name="Santos F.R."/>
            <person name="Vidigal T.H.D.A."/>
            <person name="Brescovit A.D."/>
            <person name="Santos A.J."/>
        </authorList>
    </citation>
    <scope>NUCLEOTIDE SEQUENCE</scope>
    <source>
        <tissue evidence="1">Shoot tissue taken approximately 20 cm above the soil surface</tissue>
    </source>
</reference>
<proteinExistence type="predicted"/>
<dbReference type="PANTHER" id="PTHR33085:SF62">
    <property type="entry name" value="OS03G0632600 PROTEIN"/>
    <property type="match status" value="1"/>
</dbReference>
<reference evidence="1" key="2">
    <citation type="journal article" date="2015" name="Data Brief">
        <title>Shoot transcriptome of the giant reed, Arundo donax.</title>
        <authorList>
            <person name="Barrero R.A."/>
            <person name="Guerrero F.D."/>
            <person name="Moolhuijzen P."/>
            <person name="Goolsby J.A."/>
            <person name="Tidwell J."/>
            <person name="Bellgard S.E."/>
            <person name="Bellgard M.I."/>
        </authorList>
    </citation>
    <scope>NUCLEOTIDE SEQUENCE</scope>
    <source>
        <tissue evidence="1">Shoot tissue taken approximately 20 cm above the soil surface</tissue>
    </source>
</reference>
<protein>
    <recommendedName>
        <fullName evidence="2">DUF295 domain-containing protein</fullName>
    </recommendedName>
</protein>
<organism evidence="1">
    <name type="scientific">Arundo donax</name>
    <name type="common">Giant reed</name>
    <name type="synonym">Donax arundinaceus</name>
    <dbReference type="NCBI Taxonomy" id="35708"/>
    <lineage>
        <taxon>Eukaryota</taxon>
        <taxon>Viridiplantae</taxon>
        <taxon>Streptophyta</taxon>
        <taxon>Embryophyta</taxon>
        <taxon>Tracheophyta</taxon>
        <taxon>Spermatophyta</taxon>
        <taxon>Magnoliopsida</taxon>
        <taxon>Liliopsida</taxon>
        <taxon>Poales</taxon>
        <taxon>Poaceae</taxon>
        <taxon>PACMAD clade</taxon>
        <taxon>Arundinoideae</taxon>
        <taxon>Arundineae</taxon>
        <taxon>Arundo</taxon>
    </lineage>
</organism>
<evidence type="ECO:0008006" key="2">
    <source>
        <dbReference type="Google" id="ProtNLM"/>
    </source>
</evidence>
<dbReference type="InterPro" id="IPR012871">
    <property type="entry name" value="DUF1668_ORYSA"/>
</dbReference>
<dbReference type="PANTHER" id="PTHR33085">
    <property type="entry name" value="OS12G0113100 PROTEIN-RELATED"/>
    <property type="match status" value="1"/>
</dbReference>
<dbReference type="AlphaFoldDB" id="A0A0A9BZU8"/>
<accession>A0A0A9BZU8</accession>